<dbReference type="AlphaFoldDB" id="A0A076EX71"/>
<feature type="domain" description="CdaR GGDEF-like" evidence="4">
    <location>
        <begin position="181"/>
        <end position="296"/>
    </location>
</feature>
<sequence>MSADDMVLAWLREFAAEALVPGTLDGLVARFDAVIVAEVPEVSADRELRRDLDASTRDQGRALLVWLTGDSAEVDLPPAAHGLARTIARRGLHLRVLMQIYRVGQKALLRFAAETASERITDPVLEPKVLIRLLERANHWLNVSLEVLADTYSEERERGLSGAFARQAETVQAIIRGEIADAVAASNRLNYPLLVYNTALVLWLEDTQSNQAEDEIGVLDSAARTVAAKIGARQMLTVPSGSRGLWAWLAAEVEPDLTALDIGPDIPAGIRIAIGNPGKGIQGFRQSHTEAIAAQHISESRPAETQLICYGDVEIVHLLDGHPDAARALVSRELRGLDGTDAASAMLRRTLRGYLTVNRSPDAAARALGVHKNTVRYRIQRAEELLGRPVGPNRLKLELALEYADTYGPVVLKE</sequence>
<dbReference type="InterPro" id="IPR041522">
    <property type="entry name" value="CdaR_GGDEF"/>
</dbReference>
<feature type="domain" description="RsbT co-antagonist protein RsbRD N-terminal" evidence="3">
    <location>
        <begin position="25"/>
        <end position="160"/>
    </location>
</feature>
<dbReference type="Gene3D" id="1.10.10.2840">
    <property type="entry name" value="PucR C-terminal helix-turn-helix domain"/>
    <property type="match status" value="1"/>
</dbReference>
<name>A0A076EX71_RHOOP</name>
<dbReference type="InterPro" id="IPR051448">
    <property type="entry name" value="CdaR-like_regulators"/>
</dbReference>
<dbReference type="eggNOG" id="COG2508">
    <property type="taxonomic scope" value="Bacteria"/>
</dbReference>
<proteinExistence type="inferred from homology"/>
<dbReference type="EMBL" id="CP008947">
    <property type="protein sequence ID" value="AII07944.1"/>
    <property type="molecule type" value="Genomic_DNA"/>
</dbReference>
<dbReference type="RefSeq" id="WP_128640817.1">
    <property type="nucleotide sequence ID" value="NZ_CP008947.1"/>
</dbReference>
<organism evidence="5 6">
    <name type="scientific">Rhodococcus opacus</name>
    <name type="common">Nocardia opaca</name>
    <dbReference type="NCBI Taxonomy" id="37919"/>
    <lineage>
        <taxon>Bacteria</taxon>
        <taxon>Bacillati</taxon>
        <taxon>Actinomycetota</taxon>
        <taxon>Actinomycetes</taxon>
        <taxon>Mycobacteriales</taxon>
        <taxon>Nocardiaceae</taxon>
        <taxon>Rhodococcus</taxon>
    </lineage>
</organism>
<dbReference type="Pfam" id="PF17853">
    <property type="entry name" value="GGDEF_2"/>
    <property type="match status" value="1"/>
</dbReference>
<gene>
    <name evidence="5" type="ORF">EP51_26210</name>
</gene>
<comment type="similarity">
    <text evidence="1">Belongs to the CdaR family.</text>
</comment>
<evidence type="ECO:0000259" key="3">
    <source>
        <dbReference type="Pfam" id="PF14361"/>
    </source>
</evidence>
<dbReference type="Pfam" id="PF14361">
    <property type="entry name" value="RsbRD_N"/>
    <property type="match status" value="1"/>
</dbReference>
<evidence type="ECO:0000259" key="2">
    <source>
        <dbReference type="Pfam" id="PF13556"/>
    </source>
</evidence>
<protein>
    <submittedName>
        <fullName evidence="5">PucR family transcriptional regulator</fullName>
    </submittedName>
</protein>
<dbReference type="PANTHER" id="PTHR33744">
    <property type="entry name" value="CARBOHYDRATE DIACID REGULATOR"/>
    <property type="match status" value="1"/>
</dbReference>
<dbReference type="Pfam" id="PF13556">
    <property type="entry name" value="HTH_30"/>
    <property type="match status" value="1"/>
</dbReference>
<dbReference type="InterPro" id="IPR042070">
    <property type="entry name" value="PucR_C-HTH_sf"/>
</dbReference>
<evidence type="ECO:0000313" key="5">
    <source>
        <dbReference type="EMBL" id="AII07944.1"/>
    </source>
</evidence>
<evidence type="ECO:0000259" key="4">
    <source>
        <dbReference type="Pfam" id="PF17853"/>
    </source>
</evidence>
<evidence type="ECO:0000256" key="1">
    <source>
        <dbReference type="ARBA" id="ARBA00006754"/>
    </source>
</evidence>
<feature type="domain" description="PucR C-terminal helix-turn-helix" evidence="2">
    <location>
        <begin position="347"/>
        <end position="402"/>
    </location>
</feature>
<dbReference type="InterPro" id="IPR025736">
    <property type="entry name" value="PucR_C-HTH_dom"/>
</dbReference>
<evidence type="ECO:0000313" key="6">
    <source>
        <dbReference type="Proteomes" id="UP000028488"/>
    </source>
</evidence>
<dbReference type="PANTHER" id="PTHR33744:SF1">
    <property type="entry name" value="DNA-BINDING TRANSCRIPTIONAL ACTIVATOR ADER"/>
    <property type="match status" value="1"/>
</dbReference>
<dbReference type="InterPro" id="IPR025751">
    <property type="entry name" value="RsbRD_N_dom"/>
</dbReference>
<accession>A0A076EX71</accession>
<reference evidence="5 6" key="1">
    <citation type="submission" date="2014-07" db="EMBL/GenBank/DDBJ databases">
        <title>Genome Sequence of Rhodococcus opacus Strain R7, a Biodegrader of Mono- and Polycyclic Aromatic Hydrocarbons.</title>
        <authorList>
            <person name="Di Gennaro P."/>
            <person name="Zampolli J."/>
            <person name="Presti I."/>
            <person name="Cappelletti M."/>
            <person name="D'Ursi P."/>
            <person name="Orro A."/>
            <person name="Mezzelani A."/>
            <person name="Milanesi L."/>
        </authorList>
    </citation>
    <scope>NUCLEOTIDE SEQUENCE [LARGE SCALE GENOMIC DNA]</scope>
    <source>
        <strain evidence="5 6">R7</strain>
    </source>
</reference>
<dbReference type="Proteomes" id="UP000028488">
    <property type="component" value="Chromosome"/>
</dbReference>